<organism evidence="1 2">
    <name type="scientific">Martelella radicis</name>
    <dbReference type="NCBI Taxonomy" id="1397476"/>
    <lineage>
        <taxon>Bacteria</taxon>
        <taxon>Pseudomonadati</taxon>
        <taxon>Pseudomonadota</taxon>
        <taxon>Alphaproteobacteria</taxon>
        <taxon>Hyphomicrobiales</taxon>
        <taxon>Aurantimonadaceae</taxon>
        <taxon>Martelella</taxon>
    </lineage>
</organism>
<dbReference type="Proteomes" id="UP000530571">
    <property type="component" value="Unassembled WGS sequence"/>
</dbReference>
<comment type="caution">
    <text evidence="1">The sequence shown here is derived from an EMBL/GenBank/DDBJ whole genome shotgun (WGS) entry which is preliminary data.</text>
</comment>
<keyword evidence="2" id="KW-1185">Reference proteome</keyword>
<reference evidence="1 2" key="1">
    <citation type="submission" date="2020-08" db="EMBL/GenBank/DDBJ databases">
        <title>Genomic Encyclopedia of Type Strains, Phase IV (KMG-IV): sequencing the most valuable type-strain genomes for metagenomic binning, comparative biology and taxonomic classification.</title>
        <authorList>
            <person name="Goeker M."/>
        </authorList>
    </citation>
    <scope>NUCLEOTIDE SEQUENCE [LARGE SCALE GENOMIC DNA]</scope>
    <source>
        <strain evidence="1 2">DSM 28101</strain>
    </source>
</reference>
<dbReference type="AlphaFoldDB" id="A0A7W6KNG7"/>
<accession>A0A7W6KNG7</accession>
<protein>
    <submittedName>
        <fullName evidence="1">Uncharacterized protein</fullName>
    </submittedName>
</protein>
<name>A0A7W6KNG7_9HYPH</name>
<dbReference type="RefSeq" id="WP_183491272.1">
    <property type="nucleotide sequence ID" value="NZ_JACIDZ010000024.1"/>
</dbReference>
<evidence type="ECO:0000313" key="2">
    <source>
        <dbReference type="Proteomes" id="UP000530571"/>
    </source>
</evidence>
<gene>
    <name evidence="1" type="ORF">GGR30_004480</name>
</gene>
<dbReference type="EMBL" id="JACIDZ010000024">
    <property type="protein sequence ID" value="MBB4124521.1"/>
    <property type="molecule type" value="Genomic_DNA"/>
</dbReference>
<proteinExistence type="predicted"/>
<sequence>MKLVTRFEAAALPTNELCGLYRKAFNAQALALRGSQDHQNALASLRNIEAELALRPSSDP</sequence>
<evidence type="ECO:0000313" key="1">
    <source>
        <dbReference type="EMBL" id="MBB4124521.1"/>
    </source>
</evidence>